<dbReference type="Proteomes" id="UP001431783">
    <property type="component" value="Unassembled WGS sequence"/>
</dbReference>
<feature type="coiled-coil region" evidence="1">
    <location>
        <begin position="135"/>
        <end position="162"/>
    </location>
</feature>
<name>A0AAW1V6M0_9CUCU</name>
<reference evidence="3 4" key="1">
    <citation type="submission" date="2023-03" db="EMBL/GenBank/DDBJ databases">
        <title>Genome insight into feeding habits of ladybird beetles.</title>
        <authorList>
            <person name="Li H.-S."/>
            <person name="Huang Y.-H."/>
            <person name="Pang H."/>
        </authorList>
    </citation>
    <scope>NUCLEOTIDE SEQUENCE [LARGE SCALE GENOMIC DNA]</scope>
    <source>
        <strain evidence="3">SYSU_2023b</strain>
        <tissue evidence="3">Whole body</tissue>
    </source>
</reference>
<evidence type="ECO:0000313" key="3">
    <source>
        <dbReference type="EMBL" id="KAK9890929.1"/>
    </source>
</evidence>
<proteinExistence type="predicted"/>
<feature type="compositionally biased region" description="Polar residues" evidence="2">
    <location>
        <begin position="203"/>
        <end position="219"/>
    </location>
</feature>
<evidence type="ECO:0000256" key="2">
    <source>
        <dbReference type="SAM" id="MobiDB-lite"/>
    </source>
</evidence>
<evidence type="ECO:0000256" key="1">
    <source>
        <dbReference type="SAM" id="Coils"/>
    </source>
</evidence>
<accession>A0AAW1V6M0</accession>
<feature type="region of interest" description="Disordered" evidence="2">
    <location>
        <begin position="199"/>
        <end position="219"/>
    </location>
</feature>
<dbReference type="AlphaFoldDB" id="A0AAW1V6M0"/>
<dbReference type="EMBL" id="JARQZJ010000126">
    <property type="protein sequence ID" value="KAK9890929.1"/>
    <property type="molecule type" value="Genomic_DNA"/>
</dbReference>
<keyword evidence="4" id="KW-1185">Reference proteome</keyword>
<keyword evidence="1" id="KW-0175">Coiled coil</keyword>
<protein>
    <submittedName>
        <fullName evidence="3">Uncharacterized protein</fullName>
    </submittedName>
</protein>
<feature type="coiled-coil region" evidence="1">
    <location>
        <begin position="67"/>
        <end position="108"/>
    </location>
</feature>
<comment type="caution">
    <text evidence="3">The sequence shown here is derived from an EMBL/GenBank/DDBJ whole genome shotgun (WGS) entry which is preliminary data.</text>
</comment>
<organism evidence="3 4">
    <name type="scientific">Henosepilachna vigintioctopunctata</name>
    <dbReference type="NCBI Taxonomy" id="420089"/>
    <lineage>
        <taxon>Eukaryota</taxon>
        <taxon>Metazoa</taxon>
        <taxon>Ecdysozoa</taxon>
        <taxon>Arthropoda</taxon>
        <taxon>Hexapoda</taxon>
        <taxon>Insecta</taxon>
        <taxon>Pterygota</taxon>
        <taxon>Neoptera</taxon>
        <taxon>Endopterygota</taxon>
        <taxon>Coleoptera</taxon>
        <taxon>Polyphaga</taxon>
        <taxon>Cucujiformia</taxon>
        <taxon>Coccinelloidea</taxon>
        <taxon>Coccinellidae</taxon>
        <taxon>Epilachninae</taxon>
        <taxon>Epilachnini</taxon>
        <taxon>Henosepilachna</taxon>
    </lineage>
</organism>
<sequence length="321" mass="37534">MDQNIVFQCHFIENIQKLKTTLNETDIWDFVDCLMKELEISKNHNKYLEEQLVVNVTSNEESISAAYVKIKEQNNSLSEKYNKLSVKLNESEKSLKEMKIRYEQREKEFFEELQTVQVNSAMDFDQIEQKLRWQISEANKEIQKKQLIIDKFETQLRNMEEQQFQKNYSANALFFPPTNETVFKENNSVQYSTEEIPVDDNEPLQTSDNIKGNSNKKSELTGTCNSLLRSYEPLQVKCSVPSEDKIGRMGNTSNNHITPLFKGKNYLPKRCRNNKSINSCMIPPLIPCSSSKYPENKKRKLHDPDDLSYLVQLMNDDVNEK</sequence>
<evidence type="ECO:0000313" key="4">
    <source>
        <dbReference type="Proteomes" id="UP001431783"/>
    </source>
</evidence>
<gene>
    <name evidence="3" type="ORF">WA026_012270</name>
</gene>